<reference evidence="3 5" key="2">
    <citation type="submission" date="2020-06" db="EMBL/GenBank/DDBJ databases">
        <title>Photobacterium damselae subsp. damselae comparative genomics.</title>
        <authorList>
            <person name="Osorio C.R."/>
        </authorList>
    </citation>
    <scope>NUCLEOTIDE SEQUENCE [LARGE SCALE GENOMIC DNA]</scope>
    <source>
        <strain evidence="3 5">TW250/03</strain>
    </source>
</reference>
<comment type="caution">
    <text evidence="3">The sequence shown here is derived from an EMBL/GenBank/DDBJ whole genome shotgun (WGS) entry which is preliminary data.</text>
</comment>
<dbReference type="Proteomes" id="UP000533429">
    <property type="component" value="Unassembled WGS sequence"/>
</dbReference>
<keyword evidence="1" id="KW-0812">Transmembrane</keyword>
<evidence type="ECO:0000256" key="1">
    <source>
        <dbReference type="SAM" id="Phobius"/>
    </source>
</evidence>
<dbReference type="EMBL" id="VZUQ01000031">
    <property type="protein sequence ID" value="KAB1183397.1"/>
    <property type="molecule type" value="Genomic_DNA"/>
</dbReference>
<feature type="transmembrane region" description="Helical" evidence="1">
    <location>
        <begin position="45"/>
        <end position="65"/>
    </location>
</feature>
<protein>
    <submittedName>
        <fullName evidence="3">D-fructose-6-phosphate amidotransferase</fullName>
    </submittedName>
</protein>
<dbReference type="GeneID" id="93399625"/>
<sequence length="90" mass="10078">MKASKLYFRELLGLTLVGFAVLVMLGIITCALALLNYLSHDTAQAIAFLKEATTMFLFIIPAIAIGKYINKPSWVHDVDEYRLAMEKKAQ</sequence>
<dbReference type="EMBL" id="JABXOR010000402">
    <property type="protein sequence ID" value="NVO99855.1"/>
    <property type="molecule type" value="Genomic_DNA"/>
</dbReference>
<keyword evidence="1" id="KW-0472">Membrane</keyword>
<dbReference type="RefSeq" id="WP_036765655.1">
    <property type="nucleotide sequence ID" value="NZ_CP021152.1"/>
</dbReference>
<keyword evidence="3" id="KW-0808">Transferase</keyword>
<evidence type="ECO:0000313" key="2">
    <source>
        <dbReference type="EMBL" id="KAB1183397.1"/>
    </source>
</evidence>
<accession>A0A1X9U5U3</accession>
<proteinExistence type="predicted"/>
<gene>
    <name evidence="2" type="ORF">F6450_04210</name>
    <name evidence="3" type="ORF">HWA77_06490</name>
</gene>
<dbReference type="GO" id="GO:0016740">
    <property type="term" value="F:transferase activity"/>
    <property type="evidence" value="ECO:0007669"/>
    <property type="project" value="UniProtKB-KW"/>
</dbReference>
<dbReference type="Proteomes" id="UP000480943">
    <property type="component" value="Unassembled WGS sequence"/>
</dbReference>
<feature type="transmembrane region" description="Helical" evidence="1">
    <location>
        <begin position="12"/>
        <end position="39"/>
    </location>
</feature>
<reference evidence="2 4" key="1">
    <citation type="submission" date="2019-09" db="EMBL/GenBank/DDBJ databases">
        <title>Photobacterium damselae subsp. damselae CDC-2227-81, a human clinical isolate.</title>
        <authorList>
            <person name="Osorio C.R."/>
        </authorList>
    </citation>
    <scope>NUCLEOTIDE SEQUENCE [LARGE SCALE GENOMIC DNA]</scope>
    <source>
        <strain evidence="2 4">CDC-2227-81</strain>
    </source>
</reference>
<name>A0A1X9U5U3_PHODD</name>
<evidence type="ECO:0000313" key="3">
    <source>
        <dbReference type="EMBL" id="NVO99855.1"/>
    </source>
</evidence>
<evidence type="ECO:0000313" key="4">
    <source>
        <dbReference type="Proteomes" id="UP000480943"/>
    </source>
</evidence>
<keyword evidence="1" id="KW-1133">Transmembrane helix</keyword>
<organism evidence="3 5">
    <name type="scientific">Photobacterium damselae subsp. damselae</name>
    <name type="common">Listonella damsela</name>
    <dbReference type="NCBI Taxonomy" id="85581"/>
    <lineage>
        <taxon>Bacteria</taxon>
        <taxon>Pseudomonadati</taxon>
        <taxon>Pseudomonadota</taxon>
        <taxon>Gammaproteobacteria</taxon>
        <taxon>Vibrionales</taxon>
        <taxon>Vibrionaceae</taxon>
        <taxon>Photobacterium</taxon>
    </lineage>
</organism>
<dbReference type="KEGG" id="pds:CAY62_15750"/>
<dbReference type="AlphaFoldDB" id="A0A1X9U5U3"/>
<evidence type="ECO:0000313" key="5">
    <source>
        <dbReference type="Proteomes" id="UP000533429"/>
    </source>
</evidence>